<keyword evidence="1" id="KW-0812">Transmembrane</keyword>
<reference evidence="2" key="1">
    <citation type="submission" date="2020-05" db="EMBL/GenBank/DDBJ databases">
        <authorList>
            <person name="Chiriac C."/>
            <person name="Salcher M."/>
            <person name="Ghai R."/>
            <person name="Kavagutti S V."/>
        </authorList>
    </citation>
    <scope>NUCLEOTIDE SEQUENCE</scope>
</reference>
<sequence>MSTTPGAPDLEARLRAALAARADLVSGEDLTPLATVTPLRPRWSTPWVLLAAAAVVLLVLGVVFQGVGSRTRSDEVAPEPDAPQLELPADVGREWKADDLSSPARLDLDGDGRKERVEFLAEPSADFDGRVRLQTTLSTTREQAYGIAELGTTIGTSALDPVDVDGDQELVLYFDDLSAVGGGGYPLVFDLREGLLVQAAVEEPELLVRGQVPVPGEGTEHYEMVRVQDYWIEDGDVWSSRSVNAFASGNMYLFRPERSVVDTWRWVLGDDGVLRAEEAGCRVKGPESLTDCAPGQVDDPPVVSPVATETIGVGEEATFDEVVPFSVRIDAGDPPSLVVAGPGRRSSSYLATRVPDPLVNRQQPTAIFSDGVSLVVTSASDPSVVQVLAQSGDFLSRLMPVGEISPGAEGVRTWLTQNGALVTVVPGADDTWQAFQWVWVAREQMAAFPTGTVCFDDVADPDTARSC</sequence>
<organism evidence="2">
    <name type="scientific">freshwater metagenome</name>
    <dbReference type="NCBI Taxonomy" id="449393"/>
    <lineage>
        <taxon>unclassified sequences</taxon>
        <taxon>metagenomes</taxon>
        <taxon>ecological metagenomes</taxon>
    </lineage>
</organism>
<dbReference type="EMBL" id="CAFBMW010000009">
    <property type="protein sequence ID" value="CAB4934395.1"/>
    <property type="molecule type" value="Genomic_DNA"/>
</dbReference>
<evidence type="ECO:0000256" key="1">
    <source>
        <dbReference type="SAM" id="Phobius"/>
    </source>
</evidence>
<name>A0A6J7IU32_9ZZZZ</name>
<feature type="transmembrane region" description="Helical" evidence="1">
    <location>
        <begin position="47"/>
        <end position="64"/>
    </location>
</feature>
<proteinExistence type="predicted"/>
<evidence type="ECO:0000313" key="2">
    <source>
        <dbReference type="EMBL" id="CAB4934395.1"/>
    </source>
</evidence>
<keyword evidence="1" id="KW-1133">Transmembrane helix</keyword>
<dbReference type="AlphaFoldDB" id="A0A6J7IU32"/>
<protein>
    <submittedName>
        <fullName evidence="2">Unannotated protein</fullName>
    </submittedName>
</protein>
<accession>A0A6J7IU32</accession>
<keyword evidence="1" id="KW-0472">Membrane</keyword>
<gene>
    <name evidence="2" type="ORF">UFOPK3662_01439</name>
</gene>